<dbReference type="Proteomes" id="UP000030437">
    <property type="component" value="Unassembled WGS sequence"/>
</dbReference>
<dbReference type="AlphaFoldDB" id="A0A0A3IIS6"/>
<evidence type="ECO:0000313" key="2">
    <source>
        <dbReference type="EMBL" id="KGR83340.1"/>
    </source>
</evidence>
<evidence type="ECO:0000313" key="3">
    <source>
        <dbReference type="Proteomes" id="UP000030437"/>
    </source>
</evidence>
<dbReference type="InterPro" id="IPR025037">
    <property type="entry name" value="DUF3923"/>
</dbReference>
<evidence type="ECO:0000256" key="1">
    <source>
        <dbReference type="SAM" id="Phobius"/>
    </source>
</evidence>
<keyword evidence="3" id="KW-1185">Reference proteome</keyword>
<comment type="caution">
    <text evidence="2">The sequence shown here is derived from an EMBL/GenBank/DDBJ whole genome shotgun (WGS) entry which is preliminary data.</text>
</comment>
<accession>A0A0A3IIS6</accession>
<proteinExistence type="predicted"/>
<reference evidence="2 3" key="1">
    <citation type="submission" date="2014-02" db="EMBL/GenBank/DDBJ databases">
        <title>Draft genome sequence of Lysinibacillus odysseyi NBRC 100172.</title>
        <authorList>
            <person name="Zhang F."/>
            <person name="Wang G."/>
            <person name="Zhang L."/>
        </authorList>
    </citation>
    <scope>NUCLEOTIDE SEQUENCE [LARGE SCALE GENOMIC DNA]</scope>
    <source>
        <strain evidence="2 3">NBRC 100172</strain>
    </source>
</reference>
<dbReference type="EMBL" id="JPVP01000058">
    <property type="protein sequence ID" value="KGR83340.1"/>
    <property type="molecule type" value="Genomic_DNA"/>
</dbReference>
<gene>
    <name evidence="2" type="ORF">CD32_16000</name>
</gene>
<keyword evidence="1" id="KW-0472">Membrane</keyword>
<keyword evidence="1" id="KW-1133">Transmembrane helix</keyword>
<feature type="transmembrane region" description="Helical" evidence="1">
    <location>
        <begin position="7"/>
        <end position="26"/>
    </location>
</feature>
<sequence length="73" mass="8088">MGIKLWWAINIAWVFIFGALAVFIGVRTIDGAGAVQTPEIKMITLGILGIAFIFVALVQLIFLYFVKKAQKTM</sequence>
<dbReference type="eggNOG" id="ENOG502ZZ4S">
    <property type="taxonomic scope" value="Bacteria"/>
</dbReference>
<dbReference type="Pfam" id="PF13061">
    <property type="entry name" value="DUF3923"/>
    <property type="match status" value="1"/>
</dbReference>
<organism evidence="2 3">
    <name type="scientific">Lysinibacillus odysseyi 34hs-1 = NBRC 100172</name>
    <dbReference type="NCBI Taxonomy" id="1220589"/>
    <lineage>
        <taxon>Bacteria</taxon>
        <taxon>Bacillati</taxon>
        <taxon>Bacillota</taxon>
        <taxon>Bacilli</taxon>
        <taxon>Bacillales</taxon>
        <taxon>Bacillaceae</taxon>
        <taxon>Lysinibacillus</taxon>
    </lineage>
</organism>
<name>A0A0A3IIS6_9BACI</name>
<protein>
    <submittedName>
        <fullName evidence="2">NADH:ubiquinone oxidoreductase</fullName>
    </submittedName>
</protein>
<dbReference type="OrthoDB" id="2413843at2"/>
<dbReference type="RefSeq" id="WP_036156432.1">
    <property type="nucleotide sequence ID" value="NZ_AVCX01000003.1"/>
</dbReference>
<keyword evidence="2" id="KW-0830">Ubiquinone</keyword>
<keyword evidence="1" id="KW-0812">Transmembrane</keyword>
<dbReference type="STRING" id="1220589.CD32_16000"/>
<feature type="transmembrane region" description="Helical" evidence="1">
    <location>
        <begin position="46"/>
        <end position="66"/>
    </location>
</feature>